<feature type="non-terminal residue" evidence="2">
    <location>
        <position position="83"/>
    </location>
</feature>
<proteinExistence type="predicted"/>
<keyword evidence="3" id="KW-1185">Reference proteome</keyword>
<reference evidence="2" key="1">
    <citation type="submission" date="2021-06" db="EMBL/GenBank/DDBJ databases">
        <authorList>
            <person name="Hodson N. C."/>
            <person name="Mongue J. A."/>
            <person name="Jaron S. K."/>
        </authorList>
    </citation>
    <scope>NUCLEOTIDE SEQUENCE</scope>
</reference>
<evidence type="ECO:0000256" key="1">
    <source>
        <dbReference type="SAM" id="MobiDB-lite"/>
    </source>
</evidence>
<organism evidence="2 3">
    <name type="scientific">Allacma fusca</name>
    <dbReference type="NCBI Taxonomy" id="39272"/>
    <lineage>
        <taxon>Eukaryota</taxon>
        <taxon>Metazoa</taxon>
        <taxon>Ecdysozoa</taxon>
        <taxon>Arthropoda</taxon>
        <taxon>Hexapoda</taxon>
        <taxon>Collembola</taxon>
        <taxon>Symphypleona</taxon>
        <taxon>Sminthuridae</taxon>
        <taxon>Allacma</taxon>
    </lineage>
</organism>
<dbReference type="EMBL" id="CAJVCH010043115">
    <property type="protein sequence ID" value="CAG7717063.1"/>
    <property type="molecule type" value="Genomic_DNA"/>
</dbReference>
<dbReference type="AlphaFoldDB" id="A0A8J2NPD1"/>
<protein>
    <submittedName>
        <fullName evidence="2">Uncharacterized protein</fullName>
    </submittedName>
</protein>
<feature type="region of interest" description="Disordered" evidence="1">
    <location>
        <begin position="15"/>
        <end position="45"/>
    </location>
</feature>
<feature type="compositionally biased region" description="Basic and acidic residues" evidence="1">
    <location>
        <begin position="15"/>
        <end position="30"/>
    </location>
</feature>
<evidence type="ECO:0000313" key="3">
    <source>
        <dbReference type="Proteomes" id="UP000708208"/>
    </source>
</evidence>
<name>A0A8J2NPD1_9HEXA</name>
<comment type="caution">
    <text evidence="2">The sequence shown here is derived from an EMBL/GenBank/DDBJ whole genome shotgun (WGS) entry which is preliminary data.</text>
</comment>
<evidence type="ECO:0000313" key="2">
    <source>
        <dbReference type="EMBL" id="CAG7717063.1"/>
    </source>
</evidence>
<dbReference type="Proteomes" id="UP000708208">
    <property type="component" value="Unassembled WGS sequence"/>
</dbReference>
<sequence length="83" mass="9594">MARCKNEIQQLLKATYEKSSEDRIRPRNSQDEEPANNGPEEKQVSEICSKKLHENPKQVPGRPFKCSECSYRAGFLQSFLAHR</sequence>
<accession>A0A8J2NPD1</accession>
<gene>
    <name evidence="2" type="ORF">AFUS01_LOCUS6539</name>
</gene>